<evidence type="ECO:0000313" key="2">
    <source>
        <dbReference type="Proteomes" id="UP000287033"/>
    </source>
</evidence>
<evidence type="ECO:0000313" key="1">
    <source>
        <dbReference type="EMBL" id="GCC41296.1"/>
    </source>
</evidence>
<name>A0A401TF94_CHIPU</name>
<proteinExistence type="predicted"/>
<dbReference type="AlphaFoldDB" id="A0A401TF94"/>
<keyword evidence="2" id="KW-1185">Reference proteome</keyword>
<organism evidence="1 2">
    <name type="scientific">Chiloscyllium punctatum</name>
    <name type="common">Brownbanded bambooshark</name>
    <name type="synonym">Hemiscyllium punctatum</name>
    <dbReference type="NCBI Taxonomy" id="137246"/>
    <lineage>
        <taxon>Eukaryota</taxon>
        <taxon>Metazoa</taxon>
        <taxon>Chordata</taxon>
        <taxon>Craniata</taxon>
        <taxon>Vertebrata</taxon>
        <taxon>Chondrichthyes</taxon>
        <taxon>Elasmobranchii</taxon>
        <taxon>Galeomorphii</taxon>
        <taxon>Galeoidea</taxon>
        <taxon>Orectolobiformes</taxon>
        <taxon>Hemiscylliidae</taxon>
        <taxon>Chiloscyllium</taxon>
    </lineage>
</organism>
<sequence>MVPALWEAIRHTGSVPTLRIGESPNAILLLTPCDPVSQNPKAWNVETAARELLVSNVDIVTP</sequence>
<dbReference type="Proteomes" id="UP000287033">
    <property type="component" value="Unassembled WGS sequence"/>
</dbReference>
<reference evidence="1 2" key="1">
    <citation type="journal article" date="2018" name="Nat. Ecol. Evol.">
        <title>Shark genomes provide insights into elasmobranch evolution and the origin of vertebrates.</title>
        <authorList>
            <person name="Hara Y"/>
            <person name="Yamaguchi K"/>
            <person name="Onimaru K"/>
            <person name="Kadota M"/>
            <person name="Koyanagi M"/>
            <person name="Keeley SD"/>
            <person name="Tatsumi K"/>
            <person name="Tanaka K"/>
            <person name="Motone F"/>
            <person name="Kageyama Y"/>
            <person name="Nozu R"/>
            <person name="Adachi N"/>
            <person name="Nishimura O"/>
            <person name="Nakagawa R"/>
            <person name="Tanegashima C"/>
            <person name="Kiyatake I"/>
            <person name="Matsumoto R"/>
            <person name="Murakumo K"/>
            <person name="Nishida K"/>
            <person name="Terakita A"/>
            <person name="Kuratani S"/>
            <person name="Sato K"/>
            <person name="Hyodo S Kuraku.S."/>
        </authorList>
    </citation>
    <scope>NUCLEOTIDE SEQUENCE [LARGE SCALE GENOMIC DNA]</scope>
</reference>
<feature type="non-terminal residue" evidence="1">
    <location>
        <position position="62"/>
    </location>
</feature>
<accession>A0A401TF94</accession>
<comment type="caution">
    <text evidence="1">The sequence shown here is derived from an EMBL/GenBank/DDBJ whole genome shotgun (WGS) entry which is preliminary data.</text>
</comment>
<protein>
    <submittedName>
        <fullName evidence="1">Uncharacterized protein</fullName>
    </submittedName>
</protein>
<gene>
    <name evidence="1" type="ORF">chiPu_0025008</name>
</gene>
<dbReference type="EMBL" id="BEZZ01050440">
    <property type="protein sequence ID" value="GCC41296.1"/>
    <property type="molecule type" value="Genomic_DNA"/>
</dbReference>